<evidence type="ECO:0000313" key="4">
    <source>
        <dbReference type="Proteomes" id="UP000435138"/>
    </source>
</evidence>
<dbReference type="AlphaFoldDB" id="A0A6A8A7X8"/>
<sequence>MTITAALTTSVRGMQTESNRLSTAAHNIADASTPGYESNLTQDMLDVMQAQTGFAANASVFETGADMWDMLMTVVRD</sequence>
<evidence type="ECO:0000259" key="2">
    <source>
        <dbReference type="Pfam" id="PF00460"/>
    </source>
</evidence>
<accession>A0A6A8A7X8</accession>
<feature type="domain" description="Flagellar basal body rod protein N-terminal" evidence="2">
    <location>
        <begin position="7"/>
        <end position="36"/>
    </location>
</feature>
<evidence type="ECO:0000313" key="3">
    <source>
        <dbReference type="EMBL" id="MQY47372.1"/>
    </source>
</evidence>
<keyword evidence="4" id="KW-1185">Reference proteome</keyword>
<organism evidence="3 4">
    <name type="scientific">Endobacterium cereale</name>
    <dbReference type="NCBI Taxonomy" id="2663029"/>
    <lineage>
        <taxon>Bacteria</taxon>
        <taxon>Pseudomonadati</taxon>
        <taxon>Pseudomonadota</taxon>
        <taxon>Alphaproteobacteria</taxon>
        <taxon>Hyphomicrobiales</taxon>
        <taxon>Rhizobiaceae</taxon>
        <taxon>Endobacterium</taxon>
    </lineage>
</organism>
<dbReference type="InterPro" id="IPR001444">
    <property type="entry name" value="Flag_bb_rod_N"/>
</dbReference>
<comment type="caution">
    <text evidence="3">The sequence shown here is derived from an EMBL/GenBank/DDBJ whole genome shotgun (WGS) entry which is preliminary data.</text>
</comment>
<evidence type="ECO:0000256" key="1">
    <source>
        <dbReference type="ARBA" id="ARBA00004117"/>
    </source>
</evidence>
<reference evidence="3 4" key="1">
    <citation type="submission" date="2019-11" db="EMBL/GenBank/DDBJ databases">
        <title>Genome analysis of Rhizobacterium cereale a novel genus and species isolated from maize roots in North Spain.</title>
        <authorList>
            <person name="Menendez E."/>
            <person name="Flores-Felix J.D."/>
            <person name="Ramirez-Bahena M.-H."/>
            <person name="Igual J.M."/>
            <person name="Garcia-Fraile P."/>
            <person name="Peix A."/>
            <person name="Velazquez E."/>
        </authorList>
    </citation>
    <scope>NUCLEOTIDE SEQUENCE [LARGE SCALE GENOMIC DNA]</scope>
    <source>
        <strain evidence="3 4">RZME27</strain>
    </source>
</reference>
<dbReference type="Proteomes" id="UP000435138">
    <property type="component" value="Unassembled WGS sequence"/>
</dbReference>
<dbReference type="EMBL" id="WIXI01000044">
    <property type="protein sequence ID" value="MQY47372.1"/>
    <property type="molecule type" value="Genomic_DNA"/>
</dbReference>
<proteinExistence type="predicted"/>
<dbReference type="GO" id="GO:0009425">
    <property type="term" value="C:bacterial-type flagellum basal body"/>
    <property type="evidence" value="ECO:0007669"/>
    <property type="project" value="UniProtKB-SubCell"/>
</dbReference>
<comment type="subcellular location">
    <subcellularLocation>
        <location evidence="1">Bacterial flagellum basal body</location>
    </subcellularLocation>
</comment>
<name>A0A6A8A7X8_9HYPH</name>
<dbReference type="Pfam" id="PF00460">
    <property type="entry name" value="Flg_bb_rod"/>
    <property type="match status" value="1"/>
</dbReference>
<dbReference type="RefSeq" id="WP_153354823.1">
    <property type="nucleotide sequence ID" value="NZ_WIXI01000044.1"/>
</dbReference>
<gene>
    <name evidence="3" type="ORF">GAO09_15145</name>
</gene>
<protein>
    <recommendedName>
        <fullName evidence="2">Flagellar basal body rod protein N-terminal domain-containing protein</fullName>
    </recommendedName>
</protein>